<proteinExistence type="predicted"/>
<protein>
    <recommendedName>
        <fullName evidence="4">MarR family transcriptional regulator</fullName>
    </recommendedName>
</protein>
<dbReference type="RefSeq" id="WP_371938358.1">
    <property type="nucleotide sequence ID" value="NZ_JAXCEH010000001.1"/>
</dbReference>
<dbReference type="EMBL" id="JAXCEH010000001">
    <property type="protein sequence ID" value="MFA1552064.1"/>
    <property type="molecule type" value="Genomic_DNA"/>
</dbReference>
<comment type="caution">
    <text evidence="2">The sequence shown here is derived from an EMBL/GenBank/DDBJ whole genome shotgun (WGS) entry which is preliminary data.</text>
</comment>
<organism evidence="2 3">
    <name type="scientific">Actinomadura chokoriensis</name>
    <dbReference type="NCBI Taxonomy" id="454156"/>
    <lineage>
        <taxon>Bacteria</taxon>
        <taxon>Bacillati</taxon>
        <taxon>Actinomycetota</taxon>
        <taxon>Actinomycetes</taxon>
        <taxon>Streptosporangiales</taxon>
        <taxon>Thermomonosporaceae</taxon>
        <taxon>Actinomadura</taxon>
    </lineage>
</organism>
<evidence type="ECO:0000313" key="2">
    <source>
        <dbReference type="EMBL" id="MFA1552064.1"/>
    </source>
</evidence>
<feature type="coiled-coil region" evidence="1">
    <location>
        <begin position="5"/>
        <end position="46"/>
    </location>
</feature>
<evidence type="ECO:0000256" key="1">
    <source>
        <dbReference type="SAM" id="Coils"/>
    </source>
</evidence>
<dbReference type="Proteomes" id="UP001569904">
    <property type="component" value="Unassembled WGS sequence"/>
</dbReference>
<accession>A0ABV4QPM5</accession>
<name>A0ABV4QPM5_9ACTN</name>
<evidence type="ECO:0008006" key="4">
    <source>
        <dbReference type="Google" id="ProtNLM"/>
    </source>
</evidence>
<evidence type="ECO:0000313" key="3">
    <source>
        <dbReference type="Proteomes" id="UP001569904"/>
    </source>
</evidence>
<keyword evidence="3" id="KW-1185">Reference proteome</keyword>
<gene>
    <name evidence="2" type="ORF">SM436_00010</name>
</gene>
<sequence length="188" mass="19624">MGSLLDELARREAGVRQRIEEIREQIAGLESRLEAEEDRLSRLLITRETVEEILGGAVPPVPAPAGEGRPVEPVEPVEPVDAPSLVRGVVTVPPWRPGMSAQVLPQAYRDAVEIMADAGGAMRAGQILAAMGVADEAAKREGLRAKLKRLVERGWAAEDGPGLFTVIAPVADDLAGGTGLGAGGGIAS</sequence>
<reference evidence="2 3" key="1">
    <citation type="submission" date="2023-11" db="EMBL/GenBank/DDBJ databases">
        <title>Actinomadura monticuli sp. nov., isolated from volcanic ash.</title>
        <authorList>
            <person name="Lee S.D."/>
            <person name="Yang H."/>
            <person name="Kim I.S."/>
        </authorList>
    </citation>
    <scope>NUCLEOTIDE SEQUENCE [LARGE SCALE GENOMIC DNA]</scope>
    <source>
        <strain evidence="2 3">DSM 45346</strain>
    </source>
</reference>
<keyword evidence="1" id="KW-0175">Coiled coil</keyword>